<name>A0ABX6FK63_9BACL</name>
<dbReference type="GeneID" id="84802894"/>
<accession>A0ABX6FK63</accession>
<dbReference type="EMBL" id="CP046313">
    <property type="protein sequence ID" value="QGS07926.1"/>
    <property type="molecule type" value="Genomic_DNA"/>
</dbReference>
<organism evidence="2 3">
    <name type="scientific">Gemella sanguinis</name>
    <dbReference type="NCBI Taxonomy" id="84135"/>
    <lineage>
        <taxon>Bacteria</taxon>
        <taxon>Bacillati</taxon>
        <taxon>Bacillota</taxon>
        <taxon>Bacilli</taxon>
        <taxon>Bacillales</taxon>
        <taxon>Gemellaceae</taxon>
        <taxon>Gemella</taxon>
    </lineage>
</organism>
<dbReference type="Proteomes" id="UP000427636">
    <property type="component" value="Chromosome"/>
</dbReference>
<dbReference type="InterPro" id="IPR050228">
    <property type="entry name" value="Carboxylesterase_BioH"/>
</dbReference>
<evidence type="ECO:0000313" key="2">
    <source>
        <dbReference type="EMBL" id="QGS07926.1"/>
    </source>
</evidence>
<dbReference type="RefSeq" id="WP_006363575.1">
    <property type="nucleotide sequence ID" value="NZ_CP046313.1"/>
</dbReference>
<protein>
    <submittedName>
        <fullName evidence="2">Alpha/beta fold hydrolase</fullName>
    </submittedName>
</protein>
<dbReference type="PANTHER" id="PTHR43194">
    <property type="entry name" value="HYDROLASE ALPHA/BETA FOLD FAMILY"/>
    <property type="match status" value="1"/>
</dbReference>
<reference evidence="2 3" key="1">
    <citation type="submission" date="2019-11" db="EMBL/GenBank/DDBJ databases">
        <title>FDA dAtabase for Regulatory Grade micrObial Sequences (FDA-ARGOS): Supporting development and validation of Infectious Disease Dx tests.</title>
        <authorList>
            <person name="Turner S."/>
            <person name="Byrd R."/>
            <person name="Tallon L."/>
            <person name="Sadzewicz L."/>
            <person name="Vavikolanu K."/>
            <person name="Mehta A."/>
            <person name="Aluvathingal J."/>
            <person name="Nadendla S."/>
            <person name="Myers T."/>
            <person name="Yan Y."/>
            <person name="Sichtig H."/>
        </authorList>
    </citation>
    <scope>NUCLEOTIDE SEQUENCE [LARGE SCALE GENOMIC DNA]</scope>
    <source>
        <strain evidence="2 3">FDAARGOS_742</strain>
    </source>
</reference>
<dbReference type="InterPro" id="IPR029058">
    <property type="entry name" value="AB_hydrolase_fold"/>
</dbReference>
<dbReference type="InterPro" id="IPR000073">
    <property type="entry name" value="AB_hydrolase_1"/>
</dbReference>
<feature type="domain" description="AB hydrolase-1" evidence="1">
    <location>
        <begin position="4"/>
        <end position="230"/>
    </location>
</feature>
<dbReference type="SUPFAM" id="SSF53474">
    <property type="entry name" value="alpha/beta-Hydrolases"/>
    <property type="match status" value="1"/>
</dbReference>
<evidence type="ECO:0000313" key="3">
    <source>
        <dbReference type="Proteomes" id="UP000427636"/>
    </source>
</evidence>
<evidence type="ECO:0000259" key="1">
    <source>
        <dbReference type="Pfam" id="PF12697"/>
    </source>
</evidence>
<dbReference type="GO" id="GO:0016787">
    <property type="term" value="F:hydrolase activity"/>
    <property type="evidence" value="ECO:0007669"/>
    <property type="project" value="UniProtKB-KW"/>
</dbReference>
<dbReference type="PANTHER" id="PTHR43194:SF2">
    <property type="entry name" value="PEROXISOMAL MEMBRANE PROTEIN LPX1"/>
    <property type="match status" value="1"/>
</dbReference>
<dbReference type="Gene3D" id="3.40.50.1820">
    <property type="entry name" value="alpha/beta hydrolase"/>
    <property type="match status" value="1"/>
</dbReference>
<dbReference type="Pfam" id="PF12697">
    <property type="entry name" value="Abhydrolase_6"/>
    <property type="match status" value="1"/>
</dbReference>
<gene>
    <name evidence="2" type="ORF">FOC50_06490</name>
</gene>
<proteinExistence type="predicted"/>
<keyword evidence="3" id="KW-1185">Reference proteome</keyword>
<sequence>MKDIVLIHGTWHDGSVWGEFATELEKLGLRVHTPSLRYHDLPYKEVEEKVAKVSLNDYVEDIVELVESLDEPPIVLGHSLGGLIAQLVGVKTKVEGLILMGTAPAAGIFAFYPSNIVCFYKHFLRWGFWKKSMPPYKHVFYDYCMNNQDPEDKEREYAKLVPESGFISFQMALPFLDKQKGIYVDFDKIKEPVLVITGTDDKMINPNISKATAKKYKNSKLEIIQGSDHMYAAPKFRDVTVSIINKWLEENNLK</sequence>
<keyword evidence="2" id="KW-0378">Hydrolase</keyword>